<dbReference type="SUPFAM" id="SSF47384">
    <property type="entry name" value="Homodimeric domain of signal transducing histidine kinase"/>
    <property type="match status" value="1"/>
</dbReference>
<feature type="transmembrane region" description="Helical" evidence="10">
    <location>
        <begin position="20"/>
        <end position="41"/>
    </location>
</feature>
<dbReference type="PROSITE" id="PS50109">
    <property type="entry name" value="HIS_KIN"/>
    <property type="match status" value="1"/>
</dbReference>
<dbReference type="PANTHER" id="PTHR45436:SF1">
    <property type="entry name" value="SENSOR PROTEIN QSEC"/>
    <property type="match status" value="1"/>
</dbReference>
<dbReference type="CDD" id="cd00075">
    <property type="entry name" value="HATPase"/>
    <property type="match status" value="1"/>
</dbReference>
<dbReference type="Gene3D" id="3.30.565.10">
    <property type="entry name" value="Histidine kinase-like ATPase, C-terminal domain"/>
    <property type="match status" value="1"/>
</dbReference>
<feature type="domain" description="Histidine kinase" evidence="11">
    <location>
        <begin position="253"/>
        <end position="470"/>
    </location>
</feature>
<gene>
    <name evidence="12" type="ORF">LY56_02419</name>
</gene>
<dbReference type="EMBL" id="QKZQ01000011">
    <property type="protein sequence ID" value="PZX41216.1"/>
    <property type="molecule type" value="Genomic_DNA"/>
</dbReference>
<name>A0A2W7Q0N2_9RHOB</name>
<dbReference type="Pfam" id="PF00512">
    <property type="entry name" value="HisKA"/>
    <property type="match status" value="1"/>
</dbReference>
<evidence type="ECO:0000256" key="6">
    <source>
        <dbReference type="ARBA" id="ARBA00022692"/>
    </source>
</evidence>
<dbReference type="SUPFAM" id="SSF55874">
    <property type="entry name" value="ATPase domain of HSP90 chaperone/DNA topoisomerase II/histidine kinase"/>
    <property type="match status" value="1"/>
</dbReference>
<protein>
    <recommendedName>
        <fullName evidence="3">histidine kinase</fullName>
        <ecNumber evidence="3">2.7.13.3</ecNumber>
    </recommendedName>
</protein>
<evidence type="ECO:0000313" key="12">
    <source>
        <dbReference type="EMBL" id="PZX41216.1"/>
    </source>
</evidence>
<evidence type="ECO:0000256" key="3">
    <source>
        <dbReference type="ARBA" id="ARBA00012438"/>
    </source>
</evidence>
<evidence type="ECO:0000256" key="4">
    <source>
        <dbReference type="ARBA" id="ARBA00022553"/>
    </source>
</evidence>
<proteinExistence type="predicted"/>
<keyword evidence="7 12" id="KW-0418">Kinase</keyword>
<dbReference type="Proteomes" id="UP000249364">
    <property type="component" value="Unassembled WGS sequence"/>
</dbReference>
<dbReference type="STRING" id="121821.GCA_001870675_00073"/>
<sequence length="477" mass="52190">MRRGGLFRRKPFAGSLRLRLFVLIILPLVAVALVAGALRYWQAQTLSQTLYDDALKVVAHVVAREVIITQGDVVTDALLNSLVGVLGDPIFYNVSAADGRILAGYTDMPDDIIPADRQSSDPYFFNFIYNDRPVRAVLLREFIADPFFDGWTTVLVWQTTTQRRALSMTILKQALVTLALVLVTAAATVWVGITQGVRPLIDLREAVSLRSPSELGPIRRIVPNEVRPLVQTMNSLFSRLQAELHRRNTFISNAAHQIRNPVAAIRAQAEAALSTKDANQREARLLDLHEAASDLSRLSQQLLSLEAADHSTMTNVQPLDFTQLVADMARKTAPAALKQGVDIHLNAPEQGLTVTGNDILLREAIENLLDNSLRYGAVNGGELNLTLHRDNQRAMLFVEDDGPGIPKAASELVFERFVRLPQTSKKGQAESGCGLGLAIVRSIAAAHGGTCYVRNKEQGCCIVLALPLAGDSNVRES</sequence>
<keyword evidence="8 10" id="KW-1133">Transmembrane helix</keyword>
<keyword evidence="6 10" id="KW-0812">Transmembrane</keyword>
<keyword evidence="4" id="KW-0597">Phosphoprotein</keyword>
<dbReference type="InterPro" id="IPR013727">
    <property type="entry name" value="2CSK_N"/>
</dbReference>
<dbReference type="Gene3D" id="1.10.287.130">
    <property type="match status" value="1"/>
</dbReference>
<evidence type="ECO:0000256" key="5">
    <source>
        <dbReference type="ARBA" id="ARBA00022679"/>
    </source>
</evidence>
<dbReference type="InterPro" id="IPR050428">
    <property type="entry name" value="TCS_sensor_his_kinase"/>
</dbReference>
<dbReference type="EC" id="2.7.13.3" evidence="3"/>
<dbReference type="InterPro" id="IPR003594">
    <property type="entry name" value="HATPase_dom"/>
</dbReference>
<evidence type="ECO:0000256" key="9">
    <source>
        <dbReference type="ARBA" id="ARBA00023136"/>
    </source>
</evidence>
<keyword evidence="9 10" id="KW-0472">Membrane</keyword>
<dbReference type="SMART" id="SM00387">
    <property type="entry name" value="HATPase_c"/>
    <property type="match status" value="1"/>
</dbReference>
<keyword evidence="13" id="KW-1185">Reference proteome</keyword>
<dbReference type="Pfam" id="PF02518">
    <property type="entry name" value="HATPase_c"/>
    <property type="match status" value="1"/>
</dbReference>
<comment type="subcellular location">
    <subcellularLocation>
        <location evidence="2">Membrane</location>
    </subcellularLocation>
</comment>
<evidence type="ECO:0000256" key="10">
    <source>
        <dbReference type="SAM" id="Phobius"/>
    </source>
</evidence>
<organism evidence="12 13">
    <name type="scientific">Roseinatronobacter thiooxidans</name>
    <dbReference type="NCBI Taxonomy" id="121821"/>
    <lineage>
        <taxon>Bacteria</taxon>
        <taxon>Pseudomonadati</taxon>
        <taxon>Pseudomonadota</taxon>
        <taxon>Alphaproteobacteria</taxon>
        <taxon>Rhodobacterales</taxon>
        <taxon>Paracoccaceae</taxon>
        <taxon>Roseinatronobacter</taxon>
    </lineage>
</organism>
<accession>A0A2W7Q0N2</accession>
<dbReference type="PANTHER" id="PTHR45436">
    <property type="entry name" value="SENSOR HISTIDINE KINASE YKOH"/>
    <property type="match status" value="1"/>
</dbReference>
<dbReference type="GO" id="GO:0000155">
    <property type="term" value="F:phosphorelay sensor kinase activity"/>
    <property type="evidence" value="ECO:0007669"/>
    <property type="project" value="InterPro"/>
</dbReference>
<dbReference type="Pfam" id="PF08521">
    <property type="entry name" value="2CSK_N"/>
    <property type="match status" value="1"/>
</dbReference>
<evidence type="ECO:0000256" key="8">
    <source>
        <dbReference type="ARBA" id="ARBA00022989"/>
    </source>
</evidence>
<keyword evidence="5" id="KW-0808">Transferase</keyword>
<evidence type="ECO:0000256" key="2">
    <source>
        <dbReference type="ARBA" id="ARBA00004370"/>
    </source>
</evidence>
<dbReference type="InterPro" id="IPR036097">
    <property type="entry name" value="HisK_dim/P_sf"/>
</dbReference>
<evidence type="ECO:0000313" key="13">
    <source>
        <dbReference type="Proteomes" id="UP000249364"/>
    </source>
</evidence>
<dbReference type="SMART" id="SM00388">
    <property type="entry name" value="HisKA"/>
    <property type="match status" value="1"/>
</dbReference>
<dbReference type="AlphaFoldDB" id="A0A2W7Q0N2"/>
<comment type="caution">
    <text evidence="12">The sequence shown here is derived from an EMBL/GenBank/DDBJ whole genome shotgun (WGS) entry which is preliminary data.</text>
</comment>
<comment type="catalytic activity">
    <reaction evidence="1">
        <text>ATP + protein L-histidine = ADP + protein N-phospho-L-histidine.</text>
        <dbReference type="EC" id="2.7.13.3"/>
    </reaction>
</comment>
<reference evidence="12 13" key="1">
    <citation type="submission" date="2018-06" db="EMBL/GenBank/DDBJ databases">
        <title>Genomic Encyclopedia of Archaeal and Bacterial Type Strains, Phase II (KMG-II): from individual species to whole genera.</title>
        <authorList>
            <person name="Goeker M."/>
        </authorList>
    </citation>
    <scope>NUCLEOTIDE SEQUENCE [LARGE SCALE GENOMIC DNA]</scope>
    <source>
        <strain evidence="12 13">DSM 13087</strain>
    </source>
</reference>
<dbReference type="InterPro" id="IPR004358">
    <property type="entry name" value="Sig_transdc_His_kin-like_C"/>
</dbReference>
<dbReference type="OrthoDB" id="913606at2"/>
<dbReference type="CDD" id="cd00082">
    <property type="entry name" value="HisKA"/>
    <property type="match status" value="1"/>
</dbReference>
<dbReference type="RefSeq" id="WP_071467969.1">
    <property type="nucleotide sequence ID" value="NZ_QKZQ01000011.1"/>
</dbReference>
<dbReference type="GO" id="GO:0005886">
    <property type="term" value="C:plasma membrane"/>
    <property type="evidence" value="ECO:0007669"/>
    <property type="project" value="TreeGrafter"/>
</dbReference>
<evidence type="ECO:0000256" key="7">
    <source>
        <dbReference type="ARBA" id="ARBA00022777"/>
    </source>
</evidence>
<dbReference type="InterPro" id="IPR005467">
    <property type="entry name" value="His_kinase_dom"/>
</dbReference>
<evidence type="ECO:0000259" key="11">
    <source>
        <dbReference type="PROSITE" id="PS50109"/>
    </source>
</evidence>
<dbReference type="InterPro" id="IPR003661">
    <property type="entry name" value="HisK_dim/P_dom"/>
</dbReference>
<evidence type="ECO:0000256" key="1">
    <source>
        <dbReference type="ARBA" id="ARBA00000085"/>
    </source>
</evidence>
<dbReference type="PRINTS" id="PR00344">
    <property type="entry name" value="BCTRLSENSOR"/>
</dbReference>
<dbReference type="InterPro" id="IPR036890">
    <property type="entry name" value="HATPase_C_sf"/>
</dbReference>